<keyword evidence="3" id="KW-0479">Metal-binding</keyword>
<evidence type="ECO:0000313" key="7">
    <source>
        <dbReference type="Proteomes" id="UP000030969"/>
    </source>
</evidence>
<dbReference type="Proteomes" id="UP001430544">
    <property type="component" value="Unassembled WGS sequence"/>
</dbReference>
<evidence type="ECO:0000313" key="6">
    <source>
        <dbReference type="EMBL" id="MCC8622349.1"/>
    </source>
</evidence>
<dbReference type="AlphaFoldDB" id="A0AAJ0N4D8"/>
<evidence type="ECO:0000313" key="5">
    <source>
        <dbReference type="EMBL" id="KHM93552.1"/>
    </source>
</evidence>
<dbReference type="SUPFAM" id="SSF56784">
    <property type="entry name" value="HAD-like"/>
    <property type="match status" value="1"/>
</dbReference>
<proteinExistence type="inferred from homology"/>
<dbReference type="Gene3D" id="1.10.150.240">
    <property type="entry name" value="Putative phosphatase, domain 2"/>
    <property type="match status" value="1"/>
</dbReference>
<dbReference type="Pfam" id="PF00702">
    <property type="entry name" value="Hydrolase"/>
    <property type="match status" value="1"/>
</dbReference>
<dbReference type="Gene3D" id="3.40.50.1000">
    <property type="entry name" value="HAD superfamily/HAD-like"/>
    <property type="match status" value="1"/>
</dbReference>
<dbReference type="EMBL" id="JAJIUN010000042">
    <property type="protein sequence ID" value="MCC8622349.1"/>
    <property type="molecule type" value="Genomic_DNA"/>
</dbReference>
<gene>
    <name evidence="6" type="ORF">LN473_10190</name>
    <name evidence="5" type="ORF">OR61_13705</name>
</gene>
<dbReference type="GO" id="GO:0046872">
    <property type="term" value="F:metal ion binding"/>
    <property type="evidence" value="ECO:0007669"/>
    <property type="project" value="UniProtKB-KW"/>
</dbReference>
<evidence type="ECO:0000256" key="2">
    <source>
        <dbReference type="ARBA" id="ARBA00006171"/>
    </source>
</evidence>
<comment type="cofactor">
    <cofactor evidence="1">
        <name>Mg(2+)</name>
        <dbReference type="ChEBI" id="CHEBI:18420"/>
    </cofactor>
</comment>
<keyword evidence="8" id="KW-1185">Reference proteome</keyword>
<protein>
    <submittedName>
        <fullName evidence="5 6">Hydrolase</fullName>
    </submittedName>
</protein>
<dbReference type="InterPro" id="IPR006439">
    <property type="entry name" value="HAD-SF_hydro_IA"/>
</dbReference>
<organism evidence="5 7">
    <name type="scientific">Xanthomonas vesicatoria</name>
    <dbReference type="NCBI Taxonomy" id="56460"/>
    <lineage>
        <taxon>Bacteria</taxon>
        <taxon>Pseudomonadati</taxon>
        <taxon>Pseudomonadota</taxon>
        <taxon>Gammaproteobacteria</taxon>
        <taxon>Lysobacterales</taxon>
        <taxon>Lysobacteraceae</taxon>
        <taxon>Xanthomonas</taxon>
    </lineage>
</organism>
<evidence type="ECO:0000313" key="8">
    <source>
        <dbReference type="Proteomes" id="UP001430544"/>
    </source>
</evidence>
<reference evidence="6" key="2">
    <citation type="submission" date="2021-11" db="EMBL/GenBank/DDBJ databases">
        <title>Genome resources and taxonomic validation of 89 Xanthomonas strains.</title>
        <authorList>
            <person name="Tambong J.T."/>
        </authorList>
    </citation>
    <scope>NUCLEOTIDE SEQUENCE</scope>
    <source>
        <strain evidence="6">Bv 5-4A</strain>
    </source>
</reference>
<dbReference type="InterPro" id="IPR023198">
    <property type="entry name" value="PGP-like_dom2"/>
</dbReference>
<dbReference type="InterPro" id="IPR036412">
    <property type="entry name" value="HAD-like_sf"/>
</dbReference>
<evidence type="ECO:0000256" key="4">
    <source>
        <dbReference type="ARBA" id="ARBA00022842"/>
    </source>
</evidence>
<dbReference type="Proteomes" id="UP000030969">
    <property type="component" value="Unassembled WGS sequence"/>
</dbReference>
<sequence length="246" mass="25334">MHAPPDLLIFDCDGVLVDSEPLACAVLAQALQQHGVDIDIDGVQQHFLGRSLGSARAHVQTLGRTLPETFERDLTAALLARFGAELQPMPGVAALLDAVPTPRCVASSSHLERVRLCLQVTGLAGHFGAHLYTAELVARGKPAPDLFLLAAARMHAAPASCLVIEDSPSGVQAACAAGMQVWGFTGGGHHRATAAAATLLAAAGASQVFADMPAVAAALGAIGTKRLGTTLGSDFHADRCDDGQPR</sequence>
<dbReference type="CDD" id="cd07526">
    <property type="entry name" value="HAD_BPGM_like"/>
    <property type="match status" value="1"/>
</dbReference>
<dbReference type="NCBIfam" id="TIGR01509">
    <property type="entry name" value="HAD-SF-IA-v3"/>
    <property type="match status" value="1"/>
</dbReference>
<accession>A0AAJ0N4D8</accession>
<evidence type="ECO:0000256" key="1">
    <source>
        <dbReference type="ARBA" id="ARBA00001946"/>
    </source>
</evidence>
<comment type="caution">
    <text evidence="5">The sequence shown here is derived from an EMBL/GenBank/DDBJ whole genome shotgun (WGS) entry which is preliminary data.</text>
</comment>
<name>A0AAJ0N4D8_9XANT</name>
<dbReference type="GO" id="GO:0016787">
    <property type="term" value="F:hydrolase activity"/>
    <property type="evidence" value="ECO:0007669"/>
    <property type="project" value="UniProtKB-KW"/>
</dbReference>
<dbReference type="PANTHER" id="PTHR46193:SF10">
    <property type="entry name" value="6-PHOSPHOGLUCONATE PHOSPHATASE"/>
    <property type="match status" value="1"/>
</dbReference>
<dbReference type="SFLD" id="SFLDS00003">
    <property type="entry name" value="Haloacid_Dehalogenase"/>
    <property type="match status" value="1"/>
</dbReference>
<dbReference type="EMBL" id="JSYJ01000081">
    <property type="protein sequence ID" value="KHM93552.1"/>
    <property type="molecule type" value="Genomic_DNA"/>
</dbReference>
<dbReference type="InterPro" id="IPR051600">
    <property type="entry name" value="Beta-PGM-like"/>
</dbReference>
<dbReference type="InterPro" id="IPR023214">
    <property type="entry name" value="HAD_sf"/>
</dbReference>
<dbReference type="RefSeq" id="WP_039425582.1">
    <property type="nucleotide sequence ID" value="NZ_CP018470.1"/>
</dbReference>
<dbReference type="SFLD" id="SFLDG01129">
    <property type="entry name" value="C1.5:_HAD__Beta-PGM__Phosphata"/>
    <property type="match status" value="1"/>
</dbReference>
<keyword evidence="4" id="KW-0460">Magnesium</keyword>
<keyword evidence="5" id="KW-0378">Hydrolase</keyword>
<reference evidence="5 7" key="1">
    <citation type="submission" date="2014-11" db="EMBL/GenBank/DDBJ databases">
        <title>Draft Genome Sequences of Xanthomonas vesicatoria Strains from the Balkan Peninsula.</title>
        <authorList>
            <person name="Vancheva T."/>
            <person name="Lefeuvre P."/>
            <person name="Bogatzevska N."/>
            <person name="Moncheva P."/>
            <person name="Koebnik R."/>
        </authorList>
    </citation>
    <scope>NUCLEOTIDE SEQUENCE [LARGE SCALE GENOMIC DNA]</scope>
    <source>
        <strain evidence="5 7">53M</strain>
    </source>
</reference>
<comment type="similarity">
    <text evidence="2">Belongs to the HAD-like hydrolase superfamily. CbbY/CbbZ/Gph/YieH family.</text>
</comment>
<dbReference type="PANTHER" id="PTHR46193">
    <property type="entry name" value="6-PHOSPHOGLUCONATE PHOSPHATASE"/>
    <property type="match status" value="1"/>
</dbReference>
<evidence type="ECO:0000256" key="3">
    <source>
        <dbReference type="ARBA" id="ARBA00022723"/>
    </source>
</evidence>